<comment type="similarity">
    <text evidence="2">Belongs to the NADH dehydrogenase family.</text>
</comment>
<evidence type="ECO:0000313" key="8">
    <source>
        <dbReference type="Proteomes" id="UP000257067"/>
    </source>
</evidence>
<dbReference type="Gene3D" id="3.50.50.100">
    <property type="match status" value="1"/>
</dbReference>
<protein>
    <submittedName>
        <fullName evidence="7">NAD(P)/FAD-dependent oxidoreductase</fullName>
    </submittedName>
</protein>
<dbReference type="InterPro" id="IPR023753">
    <property type="entry name" value="FAD/NAD-binding_dom"/>
</dbReference>
<keyword evidence="3" id="KW-0285">Flavoprotein</keyword>
<dbReference type="OrthoDB" id="9781621at2"/>
<evidence type="ECO:0000256" key="5">
    <source>
        <dbReference type="ARBA" id="ARBA00023002"/>
    </source>
</evidence>
<name>A0A3D8IUX7_9HELI</name>
<evidence type="ECO:0000256" key="1">
    <source>
        <dbReference type="ARBA" id="ARBA00001974"/>
    </source>
</evidence>
<dbReference type="PANTHER" id="PTHR42913:SF3">
    <property type="entry name" value="64 KDA MITOCHONDRIAL NADH DEHYDROGENASE (EUROFUNG)"/>
    <property type="match status" value="1"/>
</dbReference>
<dbReference type="InterPro" id="IPR051169">
    <property type="entry name" value="NADH-Q_oxidoreductase"/>
</dbReference>
<dbReference type="EMBL" id="NXLU01000004">
    <property type="protein sequence ID" value="RDU69087.1"/>
    <property type="molecule type" value="Genomic_DNA"/>
</dbReference>
<accession>A0A3D8IUX7</accession>
<evidence type="ECO:0000256" key="3">
    <source>
        <dbReference type="ARBA" id="ARBA00022630"/>
    </source>
</evidence>
<keyword evidence="4" id="KW-0274">FAD</keyword>
<evidence type="ECO:0000313" key="7">
    <source>
        <dbReference type="EMBL" id="RDU69087.1"/>
    </source>
</evidence>
<dbReference type="SUPFAM" id="SSF51905">
    <property type="entry name" value="FAD/NAD(P)-binding domain"/>
    <property type="match status" value="1"/>
</dbReference>
<dbReference type="InterPro" id="IPR036188">
    <property type="entry name" value="FAD/NAD-bd_sf"/>
</dbReference>
<gene>
    <name evidence="7" type="ORF">CQA62_04455</name>
</gene>
<dbReference type="PANTHER" id="PTHR42913">
    <property type="entry name" value="APOPTOSIS-INDUCING FACTOR 1"/>
    <property type="match status" value="1"/>
</dbReference>
<sequence>MQTRKVMKILIAGGGYGGLKTAITLQKRNPNAQITLISKHDYHYQTTLLHKIAVGTLSERKAKIYYRQLLTKVCFIKDKVMELCPEQNKVVGKLGEYSYDILVIALGFKPDDFGIKGVKEHAYKLSSLNASLRLCKHIERKFKDYHITKDKNDLSFIVCGSGLTGVEFSAELASDIPRLCQIYGISPADIKISCIGRSENVLPVFPQSLKEKTEQKLHALGVTLYNQTSVLECYADGVLVSHNEKEEKLYGNTILWSAGVKGNDSIEFYSKVQSQKGRLKVDAQLRSEDYENIYVVGDCAIYAQKEVIYVPTAQLATQMGEYVGNLLADMLEGKKEHKDFRFINRGSVCSIGHLDGVGVVFGRKISGELSAFVKNSIENRWLFGIGGLKMVLKKGQFRYRSSD</sequence>
<comment type="cofactor">
    <cofactor evidence="1">
        <name>FAD</name>
        <dbReference type="ChEBI" id="CHEBI:57692"/>
    </cofactor>
</comment>
<dbReference type="PRINTS" id="PR00368">
    <property type="entry name" value="FADPNR"/>
</dbReference>
<dbReference type="Pfam" id="PF07992">
    <property type="entry name" value="Pyr_redox_2"/>
    <property type="match status" value="1"/>
</dbReference>
<proteinExistence type="inferred from homology"/>
<reference evidence="7 8" key="1">
    <citation type="submission" date="2018-04" db="EMBL/GenBank/DDBJ databases">
        <title>Novel Campyloabacter and Helicobacter Species and Strains.</title>
        <authorList>
            <person name="Mannion A.J."/>
            <person name="Shen Z."/>
            <person name="Fox J.G."/>
        </authorList>
    </citation>
    <scope>NUCLEOTIDE SEQUENCE [LARGE SCALE GENOMIC DNA]</scope>
    <source>
        <strain evidence="7 8">ATCC 700242</strain>
    </source>
</reference>
<dbReference type="Proteomes" id="UP000257067">
    <property type="component" value="Unassembled WGS sequence"/>
</dbReference>
<evidence type="ECO:0000256" key="2">
    <source>
        <dbReference type="ARBA" id="ARBA00005272"/>
    </source>
</evidence>
<dbReference type="GO" id="GO:0019646">
    <property type="term" value="P:aerobic electron transport chain"/>
    <property type="evidence" value="ECO:0007669"/>
    <property type="project" value="TreeGrafter"/>
</dbReference>
<organism evidence="7 8">
    <name type="scientific">Helicobacter cholecystus</name>
    <dbReference type="NCBI Taxonomy" id="45498"/>
    <lineage>
        <taxon>Bacteria</taxon>
        <taxon>Pseudomonadati</taxon>
        <taxon>Campylobacterota</taxon>
        <taxon>Epsilonproteobacteria</taxon>
        <taxon>Campylobacterales</taxon>
        <taxon>Helicobacteraceae</taxon>
        <taxon>Helicobacter</taxon>
    </lineage>
</organism>
<evidence type="ECO:0000259" key="6">
    <source>
        <dbReference type="Pfam" id="PF07992"/>
    </source>
</evidence>
<dbReference type="GO" id="GO:0003955">
    <property type="term" value="F:NAD(P)H dehydrogenase (quinone) activity"/>
    <property type="evidence" value="ECO:0007669"/>
    <property type="project" value="TreeGrafter"/>
</dbReference>
<evidence type="ECO:0000256" key="4">
    <source>
        <dbReference type="ARBA" id="ARBA00022827"/>
    </source>
</evidence>
<dbReference type="AlphaFoldDB" id="A0A3D8IUX7"/>
<comment type="caution">
    <text evidence="7">The sequence shown here is derived from an EMBL/GenBank/DDBJ whole genome shotgun (WGS) entry which is preliminary data.</text>
</comment>
<keyword evidence="5" id="KW-0560">Oxidoreductase</keyword>
<keyword evidence="8" id="KW-1185">Reference proteome</keyword>
<feature type="domain" description="FAD/NAD(P)-binding" evidence="6">
    <location>
        <begin position="7"/>
        <end position="318"/>
    </location>
</feature>